<dbReference type="CDD" id="cd20383">
    <property type="entry name" value="Tudor_53BP1"/>
    <property type="match status" value="1"/>
</dbReference>
<dbReference type="PANTHER" id="PTHR13006:SF9">
    <property type="entry name" value="GLUCOSE TRANSPORTER 4 ENHANCER FACTOR, ISOFORM G"/>
    <property type="match status" value="1"/>
</dbReference>
<dbReference type="GO" id="GO:0003700">
    <property type="term" value="F:DNA-binding transcription factor activity"/>
    <property type="evidence" value="ECO:0007669"/>
    <property type="project" value="TreeGrafter"/>
</dbReference>
<keyword evidence="2" id="KW-0479">Metal-binding</keyword>
<dbReference type="EnsemblMetazoa" id="XM_038195394.1">
    <property type="protein sequence ID" value="XP_038051322.1"/>
    <property type="gene ID" value="LOC119724372"/>
</dbReference>
<dbReference type="OrthoDB" id="5950721at2759"/>
<evidence type="ECO:0000256" key="7">
    <source>
        <dbReference type="ARBA" id="ARBA00023163"/>
    </source>
</evidence>
<keyword evidence="5" id="KW-0805">Transcription regulation</keyword>
<feature type="domain" description="C2H2-type" evidence="11">
    <location>
        <begin position="307"/>
        <end position="337"/>
    </location>
</feature>
<evidence type="ECO:0000256" key="5">
    <source>
        <dbReference type="ARBA" id="ARBA00023015"/>
    </source>
</evidence>
<feature type="compositionally biased region" description="Low complexity" evidence="10">
    <location>
        <begin position="478"/>
        <end position="488"/>
    </location>
</feature>
<dbReference type="Gene3D" id="2.30.30.140">
    <property type="match status" value="1"/>
</dbReference>
<dbReference type="SMART" id="SM00355">
    <property type="entry name" value="ZnF_C2H2"/>
    <property type="match status" value="1"/>
</dbReference>
<evidence type="ECO:0000256" key="1">
    <source>
        <dbReference type="ARBA" id="ARBA00004123"/>
    </source>
</evidence>
<keyword evidence="8" id="KW-0539">Nucleus</keyword>
<dbReference type="GO" id="GO:0000978">
    <property type="term" value="F:RNA polymerase II cis-regulatory region sequence-specific DNA binding"/>
    <property type="evidence" value="ECO:0007669"/>
    <property type="project" value="TreeGrafter"/>
</dbReference>
<dbReference type="SUPFAM" id="SSF63748">
    <property type="entry name" value="Tudor/PWWP/MBT"/>
    <property type="match status" value="1"/>
</dbReference>
<evidence type="ECO:0000256" key="6">
    <source>
        <dbReference type="ARBA" id="ARBA00023125"/>
    </source>
</evidence>
<keyword evidence="4" id="KW-0862">Zinc</keyword>
<evidence type="ECO:0000256" key="10">
    <source>
        <dbReference type="SAM" id="MobiDB-lite"/>
    </source>
</evidence>
<dbReference type="OMA" id="DHDYQRK"/>
<dbReference type="PROSITE" id="PS50157">
    <property type="entry name" value="ZINC_FINGER_C2H2_2"/>
    <property type="match status" value="1"/>
</dbReference>
<dbReference type="AlphaFoldDB" id="A0A913ZHR9"/>
<comment type="subcellular location">
    <subcellularLocation>
        <location evidence="1">Nucleus</location>
    </subcellularLocation>
</comment>
<feature type="region of interest" description="Disordered" evidence="10">
    <location>
        <begin position="461"/>
        <end position="505"/>
    </location>
</feature>
<dbReference type="GO" id="GO:0005634">
    <property type="term" value="C:nucleus"/>
    <property type="evidence" value="ECO:0007669"/>
    <property type="project" value="UniProtKB-SubCell"/>
</dbReference>
<proteinExistence type="predicted"/>
<keyword evidence="13" id="KW-1185">Reference proteome</keyword>
<dbReference type="PANTHER" id="PTHR13006">
    <property type="entry name" value="PAPILLOMAVIRUS REGULATORY FACTOR PRF-1"/>
    <property type="match status" value="1"/>
</dbReference>
<keyword evidence="3 9" id="KW-0863">Zinc-finger</keyword>
<keyword evidence="6" id="KW-0238">DNA-binding</keyword>
<dbReference type="PROSITE" id="PS00028">
    <property type="entry name" value="ZINC_FINGER_C2H2_1"/>
    <property type="match status" value="1"/>
</dbReference>
<reference evidence="12" key="1">
    <citation type="submission" date="2022-11" db="UniProtKB">
        <authorList>
            <consortium name="EnsemblMetazoa"/>
        </authorList>
    </citation>
    <scope>IDENTIFICATION</scope>
</reference>
<organism evidence="12 13">
    <name type="scientific">Patiria miniata</name>
    <name type="common">Bat star</name>
    <name type="synonym">Asterina miniata</name>
    <dbReference type="NCBI Taxonomy" id="46514"/>
    <lineage>
        <taxon>Eukaryota</taxon>
        <taxon>Metazoa</taxon>
        <taxon>Echinodermata</taxon>
        <taxon>Eleutherozoa</taxon>
        <taxon>Asterozoa</taxon>
        <taxon>Asteroidea</taxon>
        <taxon>Valvatacea</taxon>
        <taxon>Valvatida</taxon>
        <taxon>Asterinidae</taxon>
        <taxon>Patiria</taxon>
    </lineage>
</organism>
<dbReference type="InterPro" id="IPR052253">
    <property type="entry name" value="CR1/CR2-DNA-binding_regulator"/>
</dbReference>
<name>A0A913ZHR9_PATMI</name>
<sequence>MYGSKRLAKRSIIGTRVCAPWPDGIYYPGKIRNMENRSVYTICFDDGYTKAFREADIVGQGFRGVGSVHLKFGQKVFITNNGREMVGHVQKHKKPTNEVFIKIADSSETMIQRKLDEVRLMESRKSPRLADHETNYLKLADMSPTSDAKKRNVSSSIDVPSAKSFKVEDEPMMNDVMAAAMVLTSLSGSPLLARMDSTSVPYSPTSPTGGATSDLSMGTASSYSPSSSGHFSWDFHSRGTPSPTSSTSDVECNAPGFSFPEIGSTNGVVFDQLSVDEGIDMSEVGALCTVDDIPAKKLKLAPTRTAYKCTWPGCGKTLCKVQGIEKHIRSQHLRTKDSSYNDHEEEFYYTEIETTVDSMSDMFADMYTSSPPPTLSHMDMVRPPHEDPRDSNGNSGMCLDRVVAQLTPMSSSNVTMFAPLSQVPQQTTFTWQTTHPTTITPLQTNGQQYSSPIRKTSIVQQRQQSHQAASPKTHLHFAPSAGSGSAPSQGHHNHHHPKTREGKKCRKVYGMERKDLWCTQCRWKKACVRFTC</sequence>
<evidence type="ECO:0000256" key="8">
    <source>
        <dbReference type="ARBA" id="ARBA00023242"/>
    </source>
</evidence>
<evidence type="ECO:0000313" key="13">
    <source>
        <dbReference type="Proteomes" id="UP000887568"/>
    </source>
</evidence>
<evidence type="ECO:0000256" key="9">
    <source>
        <dbReference type="PROSITE-ProRule" id="PRU00042"/>
    </source>
</evidence>
<evidence type="ECO:0000313" key="12">
    <source>
        <dbReference type="EnsemblMetazoa" id="XP_038051322.1"/>
    </source>
</evidence>
<dbReference type="InterPro" id="IPR031940">
    <property type="entry name" value="DUF4772"/>
</dbReference>
<accession>A0A913ZHR9</accession>
<dbReference type="Proteomes" id="UP000887568">
    <property type="component" value="Unplaced"/>
</dbReference>
<evidence type="ECO:0000256" key="2">
    <source>
        <dbReference type="ARBA" id="ARBA00022723"/>
    </source>
</evidence>
<keyword evidence="7" id="KW-0804">Transcription</keyword>
<dbReference type="GO" id="GO:0006357">
    <property type="term" value="P:regulation of transcription by RNA polymerase II"/>
    <property type="evidence" value="ECO:0007669"/>
    <property type="project" value="TreeGrafter"/>
</dbReference>
<dbReference type="Pfam" id="PF15997">
    <property type="entry name" value="DUF4772"/>
    <property type="match status" value="1"/>
</dbReference>
<protein>
    <recommendedName>
        <fullName evidence="11">C2H2-type domain-containing protein</fullName>
    </recommendedName>
</protein>
<feature type="compositionally biased region" description="Basic residues" evidence="10">
    <location>
        <begin position="491"/>
        <end position="505"/>
    </location>
</feature>
<evidence type="ECO:0000259" key="11">
    <source>
        <dbReference type="PROSITE" id="PS50157"/>
    </source>
</evidence>
<evidence type="ECO:0000256" key="4">
    <source>
        <dbReference type="ARBA" id="ARBA00022833"/>
    </source>
</evidence>
<dbReference type="SMART" id="SM01366">
    <property type="entry name" value="c-clamp"/>
    <property type="match status" value="1"/>
</dbReference>
<feature type="compositionally biased region" description="Low complexity" evidence="10">
    <location>
        <begin position="198"/>
        <end position="208"/>
    </location>
</feature>
<dbReference type="InterPro" id="IPR013087">
    <property type="entry name" value="Znf_C2H2_type"/>
</dbReference>
<feature type="compositionally biased region" description="Polar residues" evidence="10">
    <location>
        <begin position="461"/>
        <end position="470"/>
    </location>
</feature>
<dbReference type="GO" id="GO:0008270">
    <property type="term" value="F:zinc ion binding"/>
    <property type="evidence" value="ECO:0007669"/>
    <property type="project" value="UniProtKB-KW"/>
</dbReference>
<dbReference type="GeneID" id="119724372"/>
<evidence type="ECO:0000256" key="3">
    <source>
        <dbReference type="ARBA" id="ARBA00022771"/>
    </source>
</evidence>
<dbReference type="RefSeq" id="XP_038051322.1">
    <property type="nucleotide sequence ID" value="XM_038195394.1"/>
</dbReference>
<feature type="region of interest" description="Disordered" evidence="10">
    <location>
        <begin position="198"/>
        <end position="220"/>
    </location>
</feature>